<dbReference type="GO" id="GO:0003700">
    <property type="term" value="F:DNA-binding transcription factor activity"/>
    <property type="evidence" value="ECO:0007669"/>
    <property type="project" value="InterPro"/>
</dbReference>
<sequence length="299" mass="33367">MITLRQLLALHWIERLGTFERAADHLSTTQSAISKRVQELEASTGMQLFDRSQRGARLTSAGEELLVIAREMLNLAERIDSLKEGTQVVNRRLRLGVTELTAWTWLPRLITRLVEDFPGLTIEPEVDMSRNLHERLMDDMIDLIIIPDTFTAPEVSSIALGKVENAWMAAPGLIAHEGVLDLAELAKYPMLVQGKKSGSGLFVNKWLRTLGIDLPKTLSSDSLTAMLGLTAAGLGVTYLPLECFRPLVDEGKLTIIRTNPELPPVPYMAMYRNDRPSAFMTEVAALAVELCDFTRQLQR</sequence>
<evidence type="ECO:0000256" key="4">
    <source>
        <dbReference type="ARBA" id="ARBA00023163"/>
    </source>
</evidence>
<evidence type="ECO:0000259" key="5">
    <source>
        <dbReference type="PROSITE" id="PS50931"/>
    </source>
</evidence>
<dbReference type="EMBL" id="CP009533">
    <property type="protein sequence ID" value="AIS18030.1"/>
    <property type="molecule type" value="Genomic_DNA"/>
</dbReference>
<dbReference type="eggNOG" id="COG0583">
    <property type="taxonomic scope" value="Bacteria"/>
</dbReference>
<organism evidence="6 7">
    <name type="scientific">Pseudomonas rhizosphaerae</name>
    <dbReference type="NCBI Taxonomy" id="216142"/>
    <lineage>
        <taxon>Bacteria</taxon>
        <taxon>Pseudomonadati</taxon>
        <taxon>Pseudomonadota</taxon>
        <taxon>Gammaproteobacteria</taxon>
        <taxon>Pseudomonadales</taxon>
        <taxon>Pseudomonadaceae</taxon>
        <taxon>Pseudomonas</taxon>
    </lineage>
</organism>
<keyword evidence="2" id="KW-0805">Transcription regulation</keyword>
<comment type="similarity">
    <text evidence="1">Belongs to the LysR transcriptional regulatory family.</text>
</comment>
<dbReference type="Pfam" id="PF00126">
    <property type="entry name" value="HTH_1"/>
    <property type="match status" value="1"/>
</dbReference>
<reference evidence="6 7" key="1">
    <citation type="journal article" date="2015" name="J. Biotechnol.">
        <title>Complete genome sequence of Pseudomonas rhizosphaerae IH5T (=DSM 16299T), a phosphate-solubilizing rhizobacterium for bacterial biofertilizer.</title>
        <authorList>
            <person name="Kwak Y."/>
            <person name="Jung B.K."/>
            <person name="Shin J.H."/>
        </authorList>
    </citation>
    <scope>NUCLEOTIDE SEQUENCE [LARGE SCALE GENOMIC DNA]</scope>
    <source>
        <strain evidence="6">DSM 16299</strain>
    </source>
</reference>
<dbReference type="HOGENOM" id="CLU_039613_6_1_6"/>
<feature type="domain" description="HTH lysR-type" evidence="5">
    <location>
        <begin position="2"/>
        <end position="59"/>
    </location>
</feature>
<accession>A0A089YWA3</accession>
<evidence type="ECO:0000256" key="3">
    <source>
        <dbReference type="ARBA" id="ARBA00023125"/>
    </source>
</evidence>
<keyword evidence="7" id="KW-1185">Reference proteome</keyword>
<dbReference type="KEGG" id="prh:LT40_11780"/>
<keyword evidence="4" id="KW-0804">Transcription</keyword>
<protein>
    <submittedName>
        <fullName evidence="6">LysR family transcriptional regulator</fullName>
    </submittedName>
</protein>
<dbReference type="SUPFAM" id="SSF46785">
    <property type="entry name" value="Winged helix' DNA-binding domain"/>
    <property type="match status" value="1"/>
</dbReference>
<name>A0A089YWA3_9PSED</name>
<dbReference type="STRING" id="216142.LT40_11780"/>
<gene>
    <name evidence="6" type="ORF">LT40_11780</name>
</gene>
<dbReference type="FunFam" id="1.10.10.10:FF:000001">
    <property type="entry name" value="LysR family transcriptional regulator"/>
    <property type="match status" value="1"/>
</dbReference>
<dbReference type="PROSITE" id="PS50931">
    <property type="entry name" value="HTH_LYSR"/>
    <property type="match status" value="1"/>
</dbReference>
<dbReference type="Pfam" id="PF03466">
    <property type="entry name" value="LysR_substrate"/>
    <property type="match status" value="1"/>
</dbReference>
<proteinExistence type="inferred from homology"/>
<dbReference type="InterPro" id="IPR000847">
    <property type="entry name" value="LysR_HTH_N"/>
</dbReference>
<dbReference type="InterPro" id="IPR036390">
    <property type="entry name" value="WH_DNA-bd_sf"/>
</dbReference>
<dbReference type="Gene3D" id="1.10.10.10">
    <property type="entry name" value="Winged helix-like DNA-binding domain superfamily/Winged helix DNA-binding domain"/>
    <property type="match status" value="1"/>
</dbReference>
<dbReference type="PANTHER" id="PTHR30579">
    <property type="entry name" value="TRANSCRIPTIONAL REGULATOR"/>
    <property type="match status" value="1"/>
</dbReference>
<dbReference type="AlphaFoldDB" id="A0A089YWA3"/>
<dbReference type="InterPro" id="IPR005119">
    <property type="entry name" value="LysR_subst-bd"/>
</dbReference>
<dbReference type="GO" id="GO:0003677">
    <property type="term" value="F:DNA binding"/>
    <property type="evidence" value="ECO:0007669"/>
    <property type="project" value="UniProtKB-KW"/>
</dbReference>
<evidence type="ECO:0000313" key="6">
    <source>
        <dbReference type="EMBL" id="AIS18030.1"/>
    </source>
</evidence>
<dbReference type="OrthoDB" id="9786526at2"/>
<dbReference type="Gene3D" id="3.40.190.10">
    <property type="entry name" value="Periplasmic binding protein-like II"/>
    <property type="match status" value="2"/>
</dbReference>
<dbReference type="Proteomes" id="UP000029499">
    <property type="component" value="Chromosome"/>
</dbReference>
<dbReference type="PANTHER" id="PTHR30579:SF7">
    <property type="entry name" value="HTH-TYPE TRANSCRIPTIONAL REGULATOR LRHA-RELATED"/>
    <property type="match status" value="1"/>
</dbReference>
<dbReference type="InterPro" id="IPR050176">
    <property type="entry name" value="LTTR"/>
</dbReference>
<evidence type="ECO:0000256" key="1">
    <source>
        <dbReference type="ARBA" id="ARBA00009437"/>
    </source>
</evidence>
<dbReference type="PRINTS" id="PR00039">
    <property type="entry name" value="HTHLYSR"/>
</dbReference>
<dbReference type="SUPFAM" id="SSF53850">
    <property type="entry name" value="Periplasmic binding protein-like II"/>
    <property type="match status" value="1"/>
</dbReference>
<evidence type="ECO:0000256" key="2">
    <source>
        <dbReference type="ARBA" id="ARBA00023015"/>
    </source>
</evidence>
<dbReference type="CDD" id="cd05466">
    <property type="entry name" value="PBP2_LTTR_substrate"/>
    <property type="match status" value="1"/>
</dbReference>
<keyword evidence="3" id="KW-0238">DNA-binding</keyword>
<dbReference type="InterPro" id="IPR036388">
    <property type="entry name" value="WH-like_DNA-bd_sf"/>
</dbReference>
<dbReference type="RefSeq" id="WP_043193607.1">
    <property type="nucleotide sequence ID" value="NZ_CP009533.1"/>
</dbReference>
<evidence type="ECO:0000313" key="7">
    <source>
        <dbReference type="Proteomes" id="UP000029499"/>
    </source>
</evidence>